<feature type="compositionally biased region" description="Low complexity" evidence="1">
    <location>
        <begin position="190"/>
        <end position="219"/>
    </location>
</feature>
<accession>A0A7S0S6U3</accession>
<feature type="compositionally biased region" description="Low complexity" evidence="1">
    <location>
        <begin position="163"/>
        <end position="179"/>
    </location>
</feature>
<gene>
    <name evidence="2" type="ORF">CLEI1391_LOCUS21293</name>
</gene>
<evidence type="ECO:0008006" key="3">
    <source>
        <dbReference type="Google" id="ProtNLM"/>
    </source>
</evidence>
<sequence>MGASHNPPGIECWTLISSSAYGKANKVPQEAVPEEVHQKVAGELLDALAAALGRPGGRAALPRALYTRCQLWGAALPTNTPGVECVVDPHARVGICGDWLTGSSLQDAVRSGTTLANRIAALRGVQGPELYAHELGLRQRFAPLAAGGATAEIGGFPGLSITPRAGGSAPRAGSARPGGTSNAGRGQRGSGQQPPRPASAQAPASAQQRQQQEQRPGAAAGTGGLRKPSAPSPAAVAAAGVQK</sequence>
<dbReference type="EMBL" id="HBFB01037871">
    <property type="protein sequence ID" value="CAD8697106.1"/>
    <property type="molecule type" value="Transcribed_RNA"/>
</dbReference>
<dbReference type="PANTHER" id="PTHR16128:SF8">
    <property type="entry name" value="EXPRESSED PROTEIN"/>
    <property type="match status" value="1"/>
</dbReference>
<evidence type="ECO:0000256" key="1">
    <source>
        <dbReference type="SAM" id="MobiDB-lite"/>
    </source>
</evidence>
<protein>
    <recommendedName>
        <fullName evidence="3">Amine oxidase domain-containing protein</fullName>
    </recommendedName>
</protein>
<feature type="compositionally biased region" description="Low complexity" evidence="1">
    <location>
        <begin position="228"/>
        <end position="243"/>
    </location>
</feature>
<dbReference type="PANTHER" id="PTHR16128">
    <property type="entry name" value="FAD/NAD(P)-BINDING OXIDOREDUCTASE FAMILY PROTEIN"/>
    <property type="match status" value="1"/>
</dbReference>
<reference evidence="2" key="1">
    <citation type="submission" date="2021-01" db="EMBL/GenBank/DDBJ databases">
        <authorList>
            <person name="Corre E."/>
            <person name="Pelletier E."/>
            <person name="Niang G."/>
            <person name="Scheremetjew M."/>
            <person name="Finn R."/>
            <person name="Kale V."/>
            <person name="Holt S."/>
            <person name="Cochrane G."/>
            <person name="Meng A."/>
            <person name="Brown T."/>
            <person name="Cohen L."/>
        </authorList>
    </citation>
    <scope>NUCLEOTIDE SEQUENCE</scope>
    <source>
        <strain evidence="2">SAG 11-49</strain>
    </source>
</reference>
<feature type="region of interest" description="Disordered" evidence="1">
    <location>
        <begin position="161"/>
        <end position="243"/>
    </location>
</feature>
<dbReference type="AlphaFoldDB" id="A0A7S0S6U3"/>
<name>A0A7S0S6U3_9CHLO</name>
<dbReference type="Gene3D" id="3.90.660.10">
    <property type="match status" value="1"/>
</dbReference>
<evidence type="ECO:0000313" key="2">
    <source>
        <dbReference type="EMBL" id="CAD8697106.1"/>
    </source>
</evidence>
<organism evidence="2">
    <name type="scientific">Chlamydomonas leiostraca</name>
    <dbReference type="NCBI Taxonomy" id="1034604"/>
    <lineage>
        <taxon>Eukaryota</taxon>
        <taxon>Viridiplantae</taxon>
        <taxon>Chlorophyta</taxon>
        <taxon>core chlorophytes</taxon>
        <taxon>Chlorophyceae</taxon>
        <taxon>CS clade</taxon>
        <taxon>Chlamydomonadales</taxon>
        <taxon>Chlamydomonadaceae</taxon>
        <taxon>Chlamydomonas</taxon>
    </lineage>
</organism>
<proteinExistence type="predicted"/>